<dbReference type="GO" id="GO:0090524">
    <property type="term" value="F:cytochrome-b5 reductase activity, acting on NADH"/>
    <property type="evidence" value="ECO:0007669"/>
    <property type="project" value="UniProtKB-EC"/>
</dbReference>
<accession>A0A0G4I2N1</accession>
<evidence type="ECO:0000256" key="5">
    <source>
        <dbReference type="ARBA" id="ARBA00006253"/>
    </source>
</evidence>
<feature type="binding site" evidence="16">
    <location>
        <position position="197"/>
    </location>
    <ligand>
        <name>FAD</name>
        <dbReference type="ChEBI" id="CHEBI:57692"/>
    </ligand>
</feature>
<evidence type="ECO:0000256" key="14">
    <source>
        <dbReference type="ARBA" id="ARBA00023027"/>
    </source>
</evidence>
<evidence type="ECO:0000256" key="13">
    <source>
        <dbReference type="ARBA" id="ARBA00023004"/>
    </source>
</evidence>
<keyword evidence="11 16" id="KW-0274">FAD</keyword>
<feature type="binding site" evidence="16">
    <location>
        <position position="109"/>
    </location>
    <ligand>
        <name>FAD</name>
        <dbReference type="ChEBI" id="CHEBI:57692"/>
    </ligand>
</feature>
<protein>
    <recommendedName>
        <fullName evidence="17">NADH-cytochrome b5 reductase</fullName>
        <ecNumber evidence="17">1.6.2.2</ecNumber>
    </recommendedName>
</protein>
<reference evidence="20" key="1">
    <citation type="submission" date="2014-11" db="EMBL/GenBank/DDBJ databases">
        <authorList>
            <person name="Otto D Thomas"/>
            <person name="Naeem Raeece"/>
        </authorList>
    </citation>
    <scope>NUCLEOTIDE SEQUENCE</scope>
</reference>
<feature type="binding site" evidence="16">
    <location>
        <position position="128"/>
    </location>
    <ligand>
        <name>FAD</name>
        <dbReference type="ChEBI" id="CHEBI:57692"/>
    </ligand>
</feature>
<evidence type="ECO:0000256" key="16">
    <source>
        <dbReference type="PIRSR" id="PIRSR601834-1"/>
    </source>
</evidence>
<evidence type="ECO:0000256" key="3">
    <source>
        <dbReference type="ARBA" id="ARBA00001974"/>
    </source>
</evidence>
<feature type="transmembrane region" description="Helical" evidence="18">
    <location>
        <begin position="12"/>
        <end position="31"/>
    </location>
</feature>
<dbReference type="EC" id="1.6.2.2" evidence="17"/>
<keyword evidence="15" id="KW-0534">Nitrate assimilation</keyword>
<keyword evidence="14 17" id="KW-0520">NAD</keyword>
<dbReference type="PANTHER" id="PTHR19370:SF185">
    <property type="entry name" value="NADH-CYTOCHROME B5 REDUCTASE"/>
    <property type="match status" value="1"/>
</dbReference>
<comment type="cofactor">
    <cofactor evidence="2">
        <name>heme</name>
        <dbReference type="ChEBI" id="CHEBI:30413"/>
    </cofactor>
</comment>
<dbReference type="InterPro" id="IPR017938">
    <property type="entry name" value="Riboflavin_synthase-like_b-brl"/>
</dbReference>
<comment type="catalytic activity">
    <reaction evidence="17">
        <text>2 Fe(III)-[cytochrome b5] + NADH = 2 Fe(II)-[cytochrome b5] + NAD(+) + H(+)</text>
        <dbReference type="Rhea" id="RHEA:46680"/>
        <dbReference type="Rhea" id="RHEA-COMP:10438"/>
        <dbReference type="Rhea" id="RHEA-COMP:10439"/>
        <dbReference type="ChEBI" id="CHEBI:15378"/>
        <dbReference type="ChEBI" id="CHEBI:29033"/>
        <dbReference type="ChEBI" id="CHEBI:29034"/>
        <dbReference type="ChEBI" id="CHEBI:57540"/>
        <dbReference type="ChEBI" id="CHEBI:57945"/>
        <dbReference type="EC" id="1.6.2.2"/>
    </reaction>
</comment>
<evidence type="ECO:0000256" key="1">
    <source>
        <dbReference type="ARBA" id="ARBA00001924"/>
    </source>
</evidence>
<keyword evidence="18" id="KW-0812">Transmembrane</keyword>
<dbReference type="FunFam" id="3.40.50.80:FF:000025">
    <property type="entry name" value="Nitrate reductase [NADH]"/>
    <property type="match status" value="1"/>
</dbReference>
<comment type="subunit">
    <text evidence="6">Homodimer.</text>
</comment>
<keyword evidence="13" id="KW-0408">Iron</keyword>
<keyword evidence="9 16" id="KW-0285">Flavoprotein</keyword>
<keyword evidence="7" id="KW-0500">Molybdenum</keyword>
<dbReference type="InterPro" id="IPR001433">
    <property type="entry name" value="OxRdtase_FAD/NAD-bd"/>
</dbReference>
<comment type="similarity">
    <text evidence="17">Belongs to the flavoprotein pyridine nucleotide cytochrome reductase family.</text>
</comment>
<sequence length="314" mass="34622">MTTNGTGSSLPLVLGAAAVAAIGGVAVLLFLKKTKKFLSGERQKIELIDKITVSHDTTIFRLGLPSKSMILGLPIGKHFKLFAPNKKGVEEGQWNKRKDIEAKFAEIERKYTPTTGDETKGHVDLMIKVYKGGVKPEFPDGGKMSQYLDSLNVGDTIDIQGPVGKIEYHGNGKFTNGKVALQQKKHVGMLAGGTGITPMLQIADAILRDPSDPTTVSLLYANQTEDDILLRSKFEELTQTHPDRFKVWYTLDRPPKSGWKYSTGFITKDMIAEHLPKPGPDSVVLMCGPPPMIKFACHANLDELKWDKSDRLEF</sequence>
<dbReference type="VEuPathDB" id="CryptoDB:Cvel_1720"/>
<evidence type="ECO:0000256" key="9">
    <source>
        <dbReference type="ARBA" id="ARBA00022630"/>
    </source>
</evidence>
<feature type="binding site" evidence="16">
    <location>
        <position position="111"/>
    </location>
    <ligand>
        <name>FAD</name>
        <dbReference type="ChEBI" id="CHEBI:57692"/>
    </ligand>
</feature>
<dbReference type="FunFam" id="2.40.30.10:FF:000021">
    <property type="entry name" value="NADH-cytochrome b5 reductase"/>
    <property type="match status" value="1"/>
</dbReference>
<dbReference type="CDD" id="cd06183">
    <property type="entry name" value="cyt_b5_reduct_like"/>
    <property type="match status" value="1"/>
</dbReference>
<dbReference type="GO" id="GO:0071949">
    <property type="term" value="F:FAD binding"/>
    <property type="evidence" value="ECO:0007669"/>
    <property type="project" value="TreeGrafter"/>
</dbReference>
<evidence type="ECO:0000259" key="19">
    <source>
        <dbReference type="PROSITE" id="PS51384"/>
    </source>
</evidence>
<evidence type="ECO:0000256" key="6">
    <source>
        <dbReference type="ARBA" id="ARBA00011738"/>
    </source>
</evidence>
<keyword evidence="10" id="KW-0479">Metal-binding</keyword>
<dbReference type="PROSITE" id="PS51384">
    <property type="entry name" value="FAD_FR"/>
    <property type="match status" value="1"/>
</dbReference>
<evidence type="ECO:0000256" key="17">
    <source>
        <dbReference type="RuleBase" id="RU361226"/>
    </source>
</evidence>
<dbReference type="Pfam" id="PF00175">
    <property type="entry name" value="NAD_binding_1"/>
    <property type="match status" value="1"/>
</dbReference>
<dbReference type="InterPro" id="IPR008333">
    <property type="entry name" value="Cbr1-like_FAD-bd_dom"/>
</dbReference>
<organism evidence="20">
    <name type="scientific">Chromera velia CCMP2878</name>
    <dbReference type="NCBI Taxonomy" id="1169474"/>
    <lineage>
        <taxon>Eukaryota</taxon>
        <taxon>Sar</taxon>
        <taxon>Alveolata</taxon>
        <taxon>Colpodellida</taxon>
        <taxon>Chromeraceae</taxon>
        <taxon>Chromera</taxon>
    </lineage>
</organism>
<dbReference type="SUPFAM" id="SSF52343">
    <property type="entry name" value="Ferredoxin reductase-like, C-terminal NADP-linked domain"/>
    <property type="match status" value="1"/>
</dbReference>
<dbReference type="PRINTS" id="PR00406">
    <property type="entry name" value="CYTB5RDTASE"/>
</dbReference>
<comment type="function">
    <text evidence="4">Nitrate reductase is a key enzyme involved in the first step of nitrate assimilation in plants, fungi and bacteria.</text>
</comment>
<evidence type="ECO:0000256" key="10">
    <source>
        <dbReference type="ARBA" id="ARBA00022723"/>
    </source>
</evidence>
<dbReference type="GO" id="GO:0046872">
    <property type="term" value="F:metal ion binding"/>
    <property type="evidence" value="ECO:0007669"/>
    <property type="project" value="UniProtKB-KW"/>
</dbReference>
<dbReference type="GO" id="GO:0042128">
    <property type="term" value="P:nitrate assimilation"/>
    <property type="evidence" value="ECO:0007669"/>
    <property type="project" value="UniProtKB-KW"/>
</dbReference>
<evidence type="ECO:0000256" key="11">
    <source>
        <dbReference type="ARBA" id="ARBA00022827"/>
    </source>
</evidence>
<feature type="binding site" evidence="16">
    <location>
        <position position="145"/>
    </location>
    <ligand>
        <name>FAD</name>
        <dbReference type="ChEBI" id="CHEBI:57692"/>
    </ligand>
</feature>
<evidence type="ECO:0000256" key="8">
    <source>
        <dbReference type="ARBA" id="ARBA00022617"/>
    </source>
</evidence>
<evidence type="ECO:0000256" key="15">
    <source>
        <dbReference type="ARBA" id="ARBA00023063"/>
    </source>
</evidence>
<dbReference type="InterPro" id="IPR001709">
    <property type="entry name" value="Flavoprot_Pyr_Nucl_cyt_Rdtase"/>
</dbReference>
<dbReference type="Gene3D" id="2.40.30.10">
    <property type="entry name" value="Translation factors"/>
    <property type="match status" value="1"/>
</dbReference>
<keyword evidence="18" id="KW-0472">Membrane</keyword>
<dbReference type="Gene3D" id="3.40.50.80">
    <property type="entry name" value="Nucleotide-binding domain of ferredoxin-NADP reductase (FNR) module"/>
    <property type="match status" value="1"/>
</dbReference>
<keyword evidence="8" id="KW-0349">Heme</keyword>
<dbReference type="Pfam" id="PF00970">
    <property type="entry name" value="FAD_binding_6"/>
    <property type="match status" value="2"/>
</dbReference>
<dbReference type="EMBL" id="CDMZ01004873">
    <property type="protein sequence ID" value="CEM51198.1"/>
    <property type="molecule type" value="Genomic_DNA"/>
</dbReference>
<comment type="cofactor">
    <cofactor evidence="3 16 17">
        <name>FAD</name>
        <dbReference type="ChEBI" id="CHEBI:57692"/>
    </cofactor>
</comment>
<dbReference type="AlphaFoldDB" id="A0A0G4I2N1"/>
<feature type="domain" description="FAD-binding FR-type" evidence="19">
    <location>
        <begin position="40"/>
        <end position="169"/>
    </location>
</feature>
<dbReference type="PRINTS" id="PR00371">
    <property type="entry name" value="FPNCR"/>
</dbReference>
<comment type="similarity">
    <text evidence="5">Belongs to the nitrate reductase family.</text>
</comment>
<feature type="binding site" evidence="16">
    <location>
        <position position="143"/>
    </location>
    <ligand>
        <name>FAD</name>
        <dbReference type="ChEBI" id="CHEBI:57692"/>
    </ligand>
</feature>
<dbReference type="PhylomeDB" id="A0A0G4I2N1"/>
<dbReference type="InterPro" id="IPR017927">
    <property type="entry name" value="FAD-bd_FR_type"/>
</dbReference>
<dbReference type="InterPro" id="IPR001834">
    <property type="entry name" value="CBR-like"/>
</dbReference>
<dbReference type="SUPFAM" id="SSF63380">
    <property type="entry name" value="Riboflavin synthase domain-like"/>
    <property type="match status" value="1"/>
</dbReference>
<dbReference type="InterPro" id="IPR039261">
    <property type="entry name" value="FNR_nucleotide-bd"/>
</dbReference>
<name>A0A0G4I2N1_9ALVE</name>
<feature type="binding site" evidence="16">
    <location>
        <position position="144"/>
    </location>
    <ligand>
        <name>FAD</name>
        <dbReference type="ChEBI" id="CHEBI:57692"/>
    </ligand>
</feature>
<evidence type="ECO:0000256" key="18">
    <source>
        <dbReference type="SAM" id="Phobius"/>
    </source>
</evidence>
<evidence type="ECO:0000313" key="20">
    <source>
        <dbReference type="EMBL" id="CEM51198.1"/>
    </source>
</evidence>
<dbReference type="PANTHER" id="PTHR19370">
    <property type="entry name" value="NADH-CYTOCHROME B5 REDUCTASE"/>
    <property type="match status" value="1"/>
</dbReference>
<gene>
    <name evidence="20" type="ORF">Cvel_1720</name>
</gene>
<keyword evidence="18" id="KW-1133">Transmembrane helix</keyword>
<evidence type="ECO:0000256" key="2">
    <source>
        <dbReference type="ARBA" id="ARBA00001971"/>
    </source>
</evidence>
<comment type="cofactor">
    <cofactor evidence="1">
        <name>Mo-molybdopterin</name>
        <dbReference type="ChEBI" id="CHEBI:71302"/>
    </cofactor>
</comment>
<evidence type="ECO:0000256" key="4">
    <source>
        <dbReference type="ARBA" id="ARBA00003838"/>
    </source>
</evidence>
<evidence type="ECO:0000256" key="12">
    <source>
        <dbReference type="ARBA" id="ARBA00023002"/>
    </source>
</evidence>
<proteinExistence type="inferred from homology"/>
<keyword evidence="12 17" id="KW-0560">Oxidoreductase</keyword>
<evidence type="ECO:0000256" key="7">
    <source>
        <dbReference type="ARBA" id="ARBA00022505"/>
    </source>
</evidence>